<accession>A0A7Y3W5H4</accession>
<dbReference type="InterPro" id="IPR029044">
    <property type="entry name" value="Nucleotide-diphossugar_trans"/>
</dbReference>
<proteinExistence type="predicted"/>
<reference evidence="2 3" key="1">
    <citation type="submission" date="2020-05" db="EMBL/GenBank/DDBJ databases">
        <title>Parvularcula mediterraneae sp. nov., isolated from polypropylene straw from shallow seawater of the seashore of Laganas in Zakynthos island, Greece.</title>
        <authorList>
            <person name="Szabo I."/>
            <person name="Al-Omari J."/>
            <person name="Rado J."/>
            <person name="Szerdahelyi G.S."/>
        </authorList>
    </citation>
    <scope>NUCLEOTIDE SEQUENCE [LARGE SCALE GENOMIC DNA]</scope>
    <source>
        <strain evidence="2 3">ZS-1/3</strain>
    </source>
</reference>
<name>A0A7Y3W5H4_9PROT</name>
<dbReference type="SUPFAM" id="SSF53448">
    <property type="entry name" value="Nucleotide-diphospho-sugar transferases"/>
    <property type="match status" value="1"/>
</dbReference>
<dbReference type="GO" id="GO:0016740">
    <property type="term" value="F:transferase activity"/>
    <property type="evidence" value="ECO:0007669"/>
    <property type="project" value="UniProtKB-KW"/>
</dbReference>
<dbReference type="PANTHER" id="PTHR43685">
    <property type="entry name" value="GLYCOSYLTRANSFERASE"/>
    <property type="match status" value="1"/>
</dbReference>
<comment type="caution">
    <text evidence="2">The sequence shown here is derived from an EMBL/GenBank/DDBJ whole genome shotgun (WGS) entry which is preliminary data.</text>
</comment>
<dbReference type="EMBL" id="JABFCX010000003">
    <property type="protein sequence ID" value="NNU16508.1"/>
    <property type="molecule type" value="Genomic_DNA"/>
</dbReference>
<organism evidence="2 3">
    <name type="scientific">Parvularcula mediterranea</name>
    <dbReference type="NCBI Taxonomy" id="2732508"/>
    <lineage>
        <taxon>Bacteria</taxon>
        <taxon>Pseudomonadati</taxon>
        <taxon>Pseudomonadota</taxon>
        <taxon>Alphaproteobacteria</taxon>
        <taxon>Parvularculales</taxon>
        <taxon>Parvularculaceae</taxon>
        <taxon>Parvularcula</taxon>
    </lineage>
</organism>
<protein>
    <submittedName>
        <fullName evidence="2">Glycosyltransferase</fullName>
    </submittedName>
</protein>
<keyword evidence="3" id="KW-1185">Reference proteome</keyword>
<dbReference type="GO" id="GO:0044010">
    <property type="term" value="P:single-species biofilm formation"/>
    <property type="evidence" value="ECO:0007669"/>
    <property type="project" value="TreeGrafter"/>
</dbReference>
<dbReference type="InterPro" id="IPR001173">
    <property type="entry name" value="Glyco_trans_2-like"/>
</dbReference>
<dbReference type="InterPro" id="IPR050834">
    <property type="entry name" value="Glycosyltransf_2"/>
</dbReference>
<evidence type="ECO:0000313" key="2">
    <source>
        <dbReference type="EMBL" id="NNU16508.1"/>
    </source>
</evidence>
<evidence type="ECO:0000313" key="3">
    <source>
        <dbReference type="Proteomes" id="UP000536835"/>
    </source>
</evidence>
<dbReference type="PANTHER" id="PTHR43685:SF2">
    <property type="entry name" value="GLYCOSYLTRANSFERASE 2-LIKE DOMAIN-CONTAINING PROTEIN"/>
    <property type="match status" value="1"/>
</dbReference>
<dbReference type="Gene3D" id="3.90.550.10">
    <property type="entry name" value="Spore Coat Polysaccharide Biosynthesis Protein SpsA, Chain A"/>
    <property type="match status" value="1"/>
</dbReference>
<gene>
    <name evidence="2" type="ORF">HK107_09270</name>
</gene>
<dbReference type="AlphaFoldDB" id="A0A7Y3W5H4"/>
<sequence>MHKYILFTVIIPSYRSAGTVGDAVRSALTQEIEGLEVIVIDDGSPTDDAGAAERAGAGDPRLRVIKQANAGVSAARNAGIAAACGRYLAFLDADDMLLPGALAGHLEAFASDPGLALSFGRVRFWDPAHGEDGRLSSFCRTLTLPLILGDNQVCTASNICVRTDAARAIGGFTEDLDRAEDQDFLARLFLAAHKVRGIDRLTVNYRTSAEGLSSDLEQFSADWSCVVAAAKAMAPGHVANAEAEIIARFTRYAVRRRLRLGRPDEGDLGTLLRAVSQAPQLLVREPRRTLSTIAGVLAAPLLSNKHIARAVAR</sequence>
<keyword evidence="2" id="KW-0808">Transferase</keyword>
<evidence type="ECO:0000259" key="1">
    <source>
        <dbReference type="Pfam" id="PF00535"/>
    </source>
</evidence>
<dbReference type="Pfam" id="PF00535">
    <property type="entry name" value="Glycos_transf_2"/>
    <property type="match status" value="1"/>
</dbReference>
<feature type="domain" description="Glycosyltransferase 2-like" evidence="1">
    <location>
        <begin position="8"/>
        <end position="167"/>
    </location>
</feature>
<dbReference type="RefSeq" id="WP_173199023.1">
    <property type="nucleotide sequence ID" value="NZ_JABFCX010000003.1"/>
</dbReference>
<dbReference type="Proteomes" id="UP000536835">
    <property type="component" value="Unassembled WGS sequence"/>
</dbReference>